<dbReference type="InParanoid" id="A0A177CRE2"/>
<keyword evidence="1" id="KW-1133">Transmembrane helix</keyword>
<dbReference type="OrthoDB" id="10358933at2759"/>
<keyword evidence="1" id="KW-0812">Transmembrane</keyword>
<dbReference type="RefSeq" id="XP_018039903.1">
    <property type="nucleotide sequence ID" value="XM_018177551.1"/>
</dbReference>
<dbReference type="EMBL" id="KV441549">
    <property type="protein sequence ID" value="OAG09538.1"/>
    <property type="molecule type" value="Genomic_DNA"/>
</dbReference>
<organism evidence="2 3">
    <name type="scientific">Paraphaeosphaeria sporulosa</name>
    <dbReference type="NCBI Taxonomy" id="1460663"/>
    <lineage>
        <taxon>Eukaryota</taxon>
        <taxon>Fungi</taxon>
        <taxon>Dikarya</taxon>
        <taxon>Ascomycota</taxon>
        <taxon>Pezizomycotina</taxon>
        <taxon>Dothideomycetes</taxon>
        <taxon>Pleosporomycetidae</taxon>
        <taxon>Pleosporales</taxon>
        <taxon>Massarineae</taxon>
        <taxon>Didymosphaeriaceae</taxon>
        <taxon>Paraphaeosphaeria</taxon>
    </lineage>
</organism>
<accession>A0A177CRE2</accession>
<name>A0A177CRE2_9PLEO</name>
<protein>
    <submittedName>
        <fullName evidence="2">Uncharacterized protein</fullName>
    </submittedName>
</protein>
<reference evidence="2 3" key="1">
    <citation type="submission" date="2016-05" db="EMBL/GenBank/DDBJ databases">
        <title>Comparative analysis of secretome profiles of manganese(II)-oxidizing ascomycete fungi.</title>
        <authorList>
            <consortium name="DOE Joint Genome Institute"/>
            <person name="Zeiner C.A."/>
            <person name="Purvine S.O."/>
            <person name="Zink E.M."/>
            <person name="Wu S."/>
            <person name="Pasa-Tolic L."/>
            <person name="Chaput D.L."/>
            <person name="Haridas S."/>
            <person name="Grigoriev I.V."/>
            <person name="Santelli C.M."/>
            <person name="Hansel C.M."/>
        </authorList>
    </citation>
    <scope>NUCLEOTIDE SEQUENCE [LARGE SCALE GENOMIC DNA]</scope>
    <source>
        <strain evidence="2 3">AP3s5-JAC2a</strain>
    </source>
</reference>
<dbReference type="GeneID" id="28761037"/>
<sequence>MHKRESLLKPQQDAEIFEVSASFSLDDFLNSPRYSITRRAFFVLSNVAHMLCIIALYLSYRNNRACT</sequence>
<dbReference type="Proteomes" id="UP000077069">
    <property type="component" value="Unassembled WGS sequence"/>
</dbReference>
<evidence type="ECO:0000313" key="2">
    <source>
        <dbReference type="EMBL" id="OAG09538.1"/>
    </source>
</evidence>
<feature type="transmembrane region" description="Helical" evidence="1">
    <location>
        <begin position="40"/>
        <end position="60"/>
    </location>
</feature>
<evidence type="ECO:0000256" key="1">
    <source>
        <dbReference type="SAM" id="Phobius"/>
    </source>
</evidence>
<keyword evidence="1" id="KW-0472">Membrane</keyword>
<proteinExistence type="predicted"/>
<keyword evidence="3" id="KW-1185">Reference proteome</keyword>
<dbReference type="AlphaFoldDB" id="A0A177CRE2"/>
<gene>
    <name evidence="2" type="ORF">CC84DRAFT_1160669</name>
</gene>
<evidence type="ECO:0000313" key="3">
    <source>
        <dbReference type="Proteomes" id="UP000077069"/>
    </source>
</evidence>